<reference evidence="8 9" key="1">
    <citation type="submission" date="2016-01" db="EMBL/GenBank/DDBJ databases">
        <title>Whole genome sequencing of Bhargavaea cecembensis T14.</title>
        <authorList>
            <person name="Hong K.W."/>
        </authorList>
    </citation>
    <scope>NUCLEOTIDE SEQUENCE [LARGE SCALE GENOMIC DNA]</scope>
    <source>
        <strain evidence="8 9">T14</strain>
    </source>
</reference>
<feature type="active site" description="Proton donor" evidence="4">
    <location>
        <position position="54"/>
    </location>
</feature>
<comment type="caution">
    <text evidence="8">The sequence shown here is derived from an EMBL/GenBank/DDBJ whole genome shotgun (WGS) entry which is preliminary data.</text>
</comment>
<dbReference type="InterPro" id="IPR023210">
    <property type="entry name" value="NADP_OxRdtase_dom"/>
</dbReference>
<keyword evidence="3" id="KW-0560">Oxidoreductase</keyword>
<feature type="site" description="Lowers pKa of active site Tyr" evidence="6">
    <location>
        <position position="79"/>
    </location>
</feature>
<dbReference type="Gene3D" id="3.20.20.100">
    <property type="entry name" value="NADP-dependent oxidoreductase domain"/>
    <property type="match status" value="1"/>
</dbReference>
<evidence type="ECO:0000313" key="9">
    <source>
        <dbReference type="Proteomes" id="UP000076490"/>
    </source>
</evidence>
<dbReference type="PRINTS" id="PR00069">
    <property type="entry name" value="ALDKETRDTASE"/>
</dbReference>
<accession>A0A163EE10</accession>
<dbReference type="EMBL" id="LQNT01000013">
    <property type="protein sequence ID" value="KZE36326.1"/>
    <property type="molecule type" value="Genomic_DNA"/>
</dbReference>
<evidence type="ECO:0000256" key="2">
    <source>
        <dbReference type="ARBA" id="ARBA00022857"/>
    </source>
</evidence>
<dbReference type="GO" id="GO:0016616">
    <property type="term" value="F:oxidoreductase activity, acting on the CH-OH group of donors, NAD or NADP as acceptor"/>
    <property type="evidence" value="ECO:0007669"/>
    <property type="project" value="UniProtKB-ARBA"/>
</dbReference>
<dbReference type="InterPro" id="IPR020471">
    <property type="entry name" value="AKR"/>
</dbReference>
<dbReference type="RefSeq" id="WP_063183343.1">
    <property type="nucleotide sequence ID" value="NZ_LQNT01000013.1"/>
</dbReference>
<dbReference type="PANTHER" id="PTHR43827">
    <property type="entry name" value="2,5-DIKETO-D-GLUCONIC ACID REDUCTASE"/>
    <property type="match status" value="1"/>
</dbReference>
<keyword evidence="2" id="KW-0521">NADP</keyword>
<sequence length="276" mass="31589">MELNLQSKKTLANGVEMPRLGLGVYKMTEPEEAVEAMTAALEAGYLAIDTASLYGNEVQVGEAVRASGVNREEIFITSKVWNTDQGYDETLRAFEKTLENLKMDYLDLYLTHWPVEGKFADTYRAIERLYEEKLIRVPGVSNHHRHHLEAVFAKANVKPMVNQIELHPYLSQEPLREFCQEEDIAVTAWSPLARGKLMEEPVVMRIAEAHGKTPAQTVIRWHLQHDIIVIPKSVRPERVRSNADVFDFSLSDEEMQQLDALNRNERTGKDPDHMDF</sequence>
<dbReference type="PIRSF" id="PIRSF000097">
    <property type="entry name" value="AKR"/>
    <property type="match status" value="1"/>
</dbReference>
<evidence type="ECO:0000256" key="1">
    <source>
        <dbReference type="ARBA" id="ARBA00007905"/>
    </source>
</evidence>
<evidence type="ECO:0000256" key="6">
    <source>
        <dbReference type="PIRSR" id="PIRSR000097-3"/>
    </source>
</evidence>
<dbReference type="InterPro" id="IPR036812">
    <property type="entry name" value="NAD(P)_OxRdtase_dom_sf"/>
</dbReference>
<dbReference type="PANTHER" id="PTHR43827:SF3">
    <property type="entry name" value="NADP-DEPENDENT OXIDOREDUCTASE DOMAIN-CONTAINING PROTEIN"/>
    <property type="match status" value="1"/>
</dbReference>
<dbReference type="AlphaFoldDB" id="A0A163EE10"/>
<dbReference type="Proteomes" id="UP000076490">
    <property type="component" value="Unassembled WGS sequence"/>
</dbReference>
<gene>
    <name evidence="8" type="ORF">AV656_14345</name>
</gene>
<organism evidence="8 9">
    <name type="scientific">Bhargavaea cecembensis</name>
    <dbReference type="NCBI Taxonomy" id="394098"/>
    <lineage>
        <taxon>Bacteria</taxon>
        <taxon>Bacillati</taxon>
        <taxon>Bacillota</taxon>
        <taxon>Bacilli</taxon>
        <taxon>Bacillales</taxon>
        <taxon>Caryophanaceae</taxon>
        <taxon>Bhargavaea</taxon>
    </lineage>
</organism>
<dbReference type="FunFam" id="3.20.20.100:FF:000015">
    <property type="entry name" value="Oxidoreductase, aldo/keto reductase family"/>
    <property type="match status" value="1"/>
</dbReference>
<dbReference type="OrthoDB" id="9804790at2"/>
<evidence type="ECO:0000313" key="8">
    <source>
        <dbReference type="EMBL" id="KZE36326.1"/>
    </source>
</evidence>
<feature type="binding site" evidence="5">
    <location>
        <position position="112"/>
    </location>
    <ligand>
        <name>substrate</name>
    </ligand>
</feature>
<dbReference type="SUPFAM" id="SSF51430">
    <property type="entry name" value="NAD(P)-linked oxidoreductase"/>
    <property type="match status" value="1"/>
</dbReference>
<proteinExistence type="inferred from homology"/>
<protein>
    <submittedName>
        <fullName evidence="8">Glyoxal reductase</fullName>
    </submittedName>
</protein>
<evidence type="ECO:0000256" key="4">
    <source>
        <dbReference type="PIRSR" id="PIRSR000097-1"/>
    </source>
</evidence>
<evidence type="ECO:0000256" key="5">
    <source>
        <dbReference type="PIRSR" id="PIRSR000097-2"/>
    </source>
</evidence>
<dbReference type="Pfam" id="PF00248">
    <property type="entry name" value="Aldo_ket_red"/>
    <property type="match status" value="1"/>
</dbReference>
<evidence type="ECO:0000256" key="3">
    <source>
        <dbReference type="ARBA" id="ARBA00023002"/>
    </source>
</evidence>
<name>A0A163EE10_9BACL</name>
<comment type="similarity">
    <text evidence="1">Belongs to the aldo/keto reductase family.</text>
</comment>
<evidence type="ECO:0000259" key="7">
    <source>
        <dbReference type="Pfam" id="PF00248"/>
    </source>
</evidence>
<feature type="domain" description="NADP-dependent oxidoreductase" evidence="7">
    <location>
        <begin position="23"/>
        <end position="262"/>
    </location>
</feature>